<dbReference type="AlphaFoldDB" id="A0A8H7TF28"/>
<reference evidence="2" key="1">
    <citation type="submission" date="2021-02" db="EMBL/GenBank/DDBJ databases">
        <title>Genome sequence Cadophora malorum strain M34.</title>
        <authorList>
            <person name="Stefanovic E."/>
            <person name="Vu D."/>
            <person name="Scully C."/>
            <person name="Dijksterhuis J."/>
            <person name="Roader J."/>
            <person name="Houbraken J."/>
        </authorList>
    </citation>
    <scope>NUCLEOTIDE SEQUENCE</scope>
    <source>
        <strain evidence="2">M34</strain>
    </source>
</reference>
<feature type="compositionally biased region" description="Polar residues" evidence="1">
    <location>
        <begin position="45"/>
        <end position="63"/>
    </location>
</feature>
<evidence type="ECO:0000256" key="1">
    <source>
        <dbReference type="SAM" id="MobiDB-lite"/>
    </source>
</evidence>
<feature type="compositionally biased region" description="Polar residues" evidence="1">
    <location>
        <begin position="113"/>
        <end position="123"/>
    </location>
</feature>
<sequence length="270" mass="30093">MAPRATQSSTVLKPLTKSEREKSLKAALKGAATKRRQKLERETRSTSQTAQAPSRSQTPSLKESTTDKPIPSPSRSLRNVEAISDNEGAPDEAPRKSLPARSRRRDHRLSGSLERQQSGSSDVAFQAAAQHVIPQKSPVAPPPRMSNTLQAPRLILVNPLTQTVAQKIVSSAPSKGPIARRTRLSHEVQHLLNSAVSSQTKRNDQRVAQAELHERDVVDFGVHKDTFEMPENFFENDPAVIKSRRIDELKELRDMFMRDAVDYEMVIRIG</sequence>
<protein>
    <submittedName>
        <fullName evidence="2">Uncharacterized protein</fullName>
    </submittedName>
</protein>
<organism evidence="2 3">
    <name type="scientific">Cadophora malorum</name>
    <dbReference type="NCBI Taxonomy" id="108018"/>
    <lineage>
        <taxon>Eukaryota</taxon>
        <taxon>Fungi</taxon>
        <taxon>Dikarya</taxon>
        <taxon>Ascomycota</taxon>
        <taxon>Pezizomycotina</taxon>
        <taxon>Leotiomycetes</taxon>
        <taxon>Helotiales</taxon>
        <taxon>Ploettnerulaceae</taxon>
        <taxon>Cadophora</taxon>
    </lineage>
</organism>
<dbReference type="EMBL" id="JAFJYH010000084">
    <property type="protein sequence ID" value="KAG4420409.1"/>
    <property type="molecule type" value="Genomic_DNA"/>
</dbReference>
<evidence type="ECO:0000313" key="3">
    <source>
        <dbReference type="Proteomes" id="UP000664132"/>
    </source>
</evidence>
<feature type="compositionally biased region" description="Polar residues" evidence="1">
    <location>
        <begin position="1"/>
        <end position="11"/>
    </location>
</feature>
<keyword evidence="3" id="KW-1185">Reference proteome</keyword>
<name>A0A8H7TF28_9HELO</name>
<accession>A0A8H7TF28</accession>
<dbReference type="OrthoDB" id="10549126at2759"/>
<evidence type="ECO:0000313" key="2">
    <source>
        <dbReference type="EMBL" id="KAG4420409.1"/>
    </source>
</evidence>
<gene>
    <name evidence="2" type="ORF">IFR04_006425</name>
</gene>
<dbReference type="Proteomes" id="UP000664132">
    <property type="component" value="Unassembled WGS sequence"/>
</dbReference>
<proteinExistence type="predicted"/>
<comment type="caution">
    <text evidence="2">The sequence shown here is derived from an EMBL/GenBank/DDBJ whole genome shotgun (WGS) entry which is preliminary data.</text>
</comment>
<feature type="region of interest" description="Disordered" evidence="1">
    <location>
        <begin position="1"/>
        <end position="124"/>
    </location>
</feature>